<dbReference type="AlphaFoldDB" id="A0A1X2G7B3"/>
<feature type="compositionally biased region" description="Polar residues" evidence="1">
    <location>
        <begin position="155"/>
        <end position="171"/>
    </location>
</feature>
<feature type="compositionally biased region" description="Polar residues" evidence="1">
    <location>
        <begin position="400"/>
        <end position="414"/>
    </location>
</feature>
<feature type="compositionally biased region" description="Pro residues" evidence="1">
    <location>
        <begin position="364"/>
        <end position="373"/>
    </location>
</feature>
<sequence>MFHSASSRHEQLAFQKRRQARLLRSSQESIANQPASPSSSSGSADSGYHSPPINEKSQRMSIESDALSTTSSITDSITTHTTFDSNDQAKKTGKKKKRHRKKRYLDQPPREPDYVYSCPRPLAFPFHNDSHFLPVAEADPRDVARIAPPRRVPSMESTRGSSIESNSTYAHSYTSSRNSTASSIGSSTSIRSNMERSSSSISLTSLHSNTVRSLRSLFSQDTNVNKGSISSLTSNRLEAPKLGKLSSLQKLFSRSTLPETSPSIPGTSQPAHSTMLDRSQNIITTPTAMTTEDLTALNTHRNRLSGDKTKTLFFGKRRPTTKPQTTSSTSSTLFHAFWPKPSSKLPSKMTSASASPLPNLQDLPSPPAAPPKPSSWSRTQSPLLPRPKPSISASLKKFFSPSSSRKQTPQQPGLASQDSAESPPVSSSPSTLDTNEPPKTPRKTFFSAFRRSPRVTPQPPPKDDMDKMNTKLDSTTQTENMPPATTAVVRIWKSFKRLVTGKKPSRVGVL</sequence>
<accession>A0A1X2G7B3</accession>
<evidence type="ECO:0000313" key="2">
    <source>
        <dbReference type="EMBL" id="ORX46987.1"/>
    </source>
</evidence>
<feature type="compositionally biased region" description="Polar residues" evidence="1">
    <location>
        <begin position="24"/>
        <end position="33"/>
    </location>
</feature>
<feature type="compositionally biased region" description="Basic residues" evidence="1">
    <location>
        <begin position="91"/>
        <end position="103"/>
    </location>
</feature>
<keyword evidence="3" id="KW-1185">Reference proteome</keyword>
<protein>
    <submittedName>
        <fullName evidence="2">Uncharacterized protein</fullName>
    </submittedName>
</protein>
<feature type="region of interest" description="Disordered" evidence="1">
    <location>
        <begin position="1"/>
        <end position="112"/>
    </location>
</feature>
<dbReference type="OrthoDB" id="2393255at2759"/>
<dbReference type="STRING" id="101127.A0A1X2G7B3"/>
<feature type="compositionally biased region" description="Low complexity" evidence="1">
    <location>
        <begin position="416"/>
        <end position="430"/>
    </location>
</feature>
<feature type="compositionally biased region" description="Polar residues" evidence="1">
    <location>
        <begin position="471"/>
        <end position="480"/>
    </location>
</feature>
<proteinExistence type="predicted"/>
<feature type="region of interest" description="Disordered" evidence="1">
    <location>
        <begin position="254"/>
        <end position="273"/>
    </location>
</feature>
<organism evidence="2 3">
    <name type="scientific">Hesseltinella vesiculosa</name>
    <dbReference type="NCBI Taxonomy" id="101127"/>
    <lineage>
        <taxon>Eukaryota</taxon>
        <taxon>Fungi</taxon>
        <taxon>Fungi incertae sedis</taxon>
        <taxon>Mucoromycota</taxon>
        <taxon>Mucoromycotina</taxon>
        <taxon>Mucoromycetes</taxon>
        <taxon>Mucorales</taxon>
        <taxon>Cunninghamellaceae</taxon>
        <taxon>Hesseltinella</taxon>
    </lineage>
</organism>
<reference evidence="2 3" key="1">
    <citation type="submission" date="2016-07" db="EMBL/GenBank/DDBJ databases">
        <title>Pervasive Adenine N6-methylation of Active Genes in Fungi.</title>
        <authorList>
            <consortium name="DOE Joint Genome Institute"/>
            <person name="Mondo S.J."/>
            <person name="Dannebaum R.O."/>
            <person name="Kuo R.C."/>
            <person name="Labutti K."/>
            <person name="Haridas S."/>
            <person name="Kuo A."/>
            <person name="Salamov A."/>
            <person name="Ahrendt S.R."/>
            <person name="Lipzen A."/>
            <person name="Sullivan W."/>
            <person name="Andreopoulos W.B."/>
            <person name="Clum A."/>
            <person name="Lindquist E."/>
            <person name="Daum C."/>
            <person name="Ramamoorthy G.K."/>
            <person name="Gryganskyi A."/>
            <person name="Culley D."/>
            <person name="Magnuson J.K."/>
            <person name="James T.Y."/>
            <person name="O'Malley M.A."/>
            <person name="Stajich J.E."/>
            <person name="Spatafora J.W."/>
            <person name="Visel A."/>
            <person name="Grigoriev I.V."/>
        </authorList>
    </citation>
    <scope>NUCLEOTIDE SEQUENCE [LARGE SCALE GENOMIC DNA]</scope>
    <source>
        <strain evidence="2 3">NRRL 3301</strain>
    </source>
</reference>
<dbReference type="Proteomes" id="UP000242146">
    <property type="component" value="Unassembled WGS sequence"/>
</dbReference>
<evidence type="ECO:0000313" key="3">
    <source>
        <dbReference type="Proteomes" id="UP000242146"/>
    </source>
</evidence>
<feature type="region of interest" description="Disordered" evidence="1">
    <location>
        <begin position="312"/>
        <end position="484"/>
    </location>
</feature>
<gene>
    <name evidence="2" type="ORF">DM01DRAFT_1144918</name>
</gene>
<feature type="compositionally biased region" description="Low complexity" evidence="1">
    <location>
        <begin position="68"/>
        <end position="85"/>
    </location>
</feature>
<feature type="compositionally biased region" description="Low complexity" evidence="1">
    <location>
        <begin position="172"/>
        <end position="193"/>
    </location>
</feature>
<feature type="region of interest" description="Disordered" evidence="1">
    <location>
        <begin position="144"/>
        <end position="193"/>
    </location>
</feature>
<feature type="compositionally biased region" description="Basic and acidic residues" evidence="1">
    <location>
        <begin position="461"/>
        <end position="470"/>
    </location>
</feature>
<dbReference type="EMBL" id="MCGT01000035">
    <property type="protein sequence ID" value="ORX46987.1"/>
    <property type="molecule type" value="Genomic_DNA"/>
</dbReference>
<feature type="compositionally biased region" description="Polar residues" evidence="1">
    <location>
        <begin position="344"/>
        <end position="358"/>
    </location>
</feature>
<comment type="caution">
    <text evidence="2">The sequence shown here is derived from an EMBL/GenBank/DDBJ whole genome shotgun (WGS) entry which is preliminary data.</text>
</comment>
<feature type="compositionally biased region" description="Low complexity" evidence="1">
    <location>
        <begin position="34"/>
        <end position="47"/>
    </location>
</feature>
<evidence type="ECO:0000256" key="1">
    <source>
        <dbReference type="SAM" id="MobiDB-lite"/>
    </source>
</evidence>
<name>A0A1X2G7B3_9FUNG</name>